<reference evidence="2 3" key="1">
    <citation type="submission" date="2016-06" db="EMBL/GenBank/DDBJ databases">
        <authorList>
            <person name="Kjaerup R.B."/>
            <person name="Dalgaard T.S."/>
            <person name="Juul-Madsen H.R."/>
        </authorList>
    </citation>
    <scope>NUCLEOTIDE SEQUENCE [LARGE SCALE GENOMIC DNA]</scope>
    <source>
        <strain evidence="2 3">1S159</strain>
    </source>
</reference>
<sequence length="234" mass="25970">MNKLSLTTVVASVALVLAVPAHSAEKEFTTKIAIDAWFPDGKVGSKDNAVRDNDVDASQAFSIAFEHPYPILPNVKVRYTPVKADRFEYDQIDYTGYYKLLDTNGLQFDVGLTLTQFANGEFNKGGSVSKDPSQPADQSFSETAMNMYADASMHIPNTNFHIFGQYDFGSSSDTRTMDGQAGVKYILPVDETVDVEFKLGYRVMDHEFGYFEGFDSDQANVMVDGWFGGLSFDF</sequence>
<dbReference type="STRING" id="688.A6E04_17860"/>
<evidence type="ECO:0000313" key="2">
    <source>
        <dbReference type="EMBL" id="OCH17868.1"/>
    </source>
</evidence>
<feature type="chain" id="PRO_5008632181" description="Iron-hydroxamate ABC transporter substrate-binding protein" evidence="1">
    <location>
        <begin position="24"/>
        <end position="234"/>
    </location>
</feature>
<dbReference type="OrthoDB" id="6708408at2"/>
<keyword evidence="1" id="KW-0732">Signal</keyword>
<dbReference type="AlphaFoldDB" id="A0A1B9NUZ2"/>
<dbReference type="RefSeq" id="WP_017021496.1">
    <property type="nucleotide sequence ID" value="NZ_CAWMPN010000026.1"/>
</dbReference>
<organism evidence="2 3">
    <name type="scientific">Aliivibrio logei</name>
    <name type="common">Vibrio logei</name>
    <dbReference type="NCBI Taxonomy" id="688"/>
    <lineage>
        <taxon>Bacteria</taxon>
        <taxon>Pseudomonadati</taxon>
        <taxon>Pseudomonadota</taxon>
        <taxon>Gammaproteobacteria</taxon>
        <taxon>Vibrionales</taxon>
        <taxon>Vibrionaceae</taxon>
        <taxon>Aliivibrio</taxon>
    </lineage>
</organism>
<evidence type="ECO:0000313" key="3">
    <source>
        <dbReference type="Proteomes" id="UP000093523"/>
    </source>
</evidence>
<proteinExistence type="predicted"/>
<evidence type="ECO:0000256" key="1">
    <source>
        <dbReference type="SAM" id="SignalP"/>
    </source>
</evidence>
<accession>A0A1B9NUZ2</accession>
<dbReference type="NCBIfam" id="TIGR04219">
    <property type="entry name" value="OMP_w_GlyGly"/>
    <property type="match status" value="1"/>
</dbReference>
<protein>
    <recommendedName>
        <fullName evidence="4">Iron-hydroxamate ABC transporter substrate-binding protein</fullName>
    </recommendedName>
</protein>
<dbReference type="EMBL" id="MAJU01000026">
    <property type="protein sequence ID" value="OCH17868.1"/>
    <property type="molecule type" value="Genomic_DNA"/>
</dbReference>
<dbReference type="Proteomes" id="UP000093523">
    <property type="component" value="Unassembled WGS sequence"/>
</dbReference>
<gene>
    <name evidence="2" type="ORF">A6E04_17860</name>
</gene>
<feature type="signal peptide" evidence="1">
    <location>
        <begin position="1"/>
        <end position="23"/>
    </location>
</feature>
<evidence type="ECO:0008006" key="4">
    <source>
        <dbReference type="Google" id="ProtNLM"/>
    </source>
</evidence>
<dbReference type="InterPro" id="IPR026387">
    <property type="entry name" value="OMP_w_GlyGly"/>
</dbReference>
<comment type="caution">
    <text evidence="2">The sequence shown here is derived from an EMBL/GenBank/DDBJ whole genome shotgun (WGS) entry which is preliminary data.</text>
</comment>
<name>A0A1B9NUZ2_ALILO</name>